<dbReference type="InterPro" id="IPR003374">
    <property type="entry name" value="ApbE-like_sf"/>
</dbReference>
<evidence type="ECO:0000256" key="10">
    <source>
        <dbReference type="ARBA" id="ARBA00048540"/>
    </source>
</evidence>
<dbReference type="EC" id="2.7.1.180" evidence="2"/>
<gene>
    <name evidence="11" type="ORF">P8935_11460</name>
</gene>
<keyword evidence="8" id="KW-0460">Magnesium</keyword>
<evidence type="ECO:0000256" key="9">
    <source>
        <dbReference type="ARBA" id="ARBA00031306"/>
    </source>
</evidence>
<reference evidence="11" key="1">
    <citation type="submission" date="2023-03" db="EMBL/GenBank/DDBJ databases">
        <title>Edaphobacter sp.</title>
        <authorList>
            <person name="Huber K.J."/>
            <person name="Papendorf J."/>
            <person name="Pilke C."/>
            <person name="Bunk B."/>
            <person name="Sproeer C."/>
            <person name="Pester M."/>
        </authorList>
    </citation>
    <scope>NUCLEOTIDE SEQUENCE</scope>
    <source>
        <strain evidence="11">DSM 110680</strain>
    </source>
</reference>
<dbReference type="RefSeq" id="WP_348265133.1">
    <property type="nucleotide sequence ID" value="NZ_CP121196.1"/>
</dbReference>
<keyword evidence="6" id="KW-0479">Metal-binding</keyword>
<evidence type="ECO:0000256" key="7">
    <source>
        <dbReference type="ARBA" id="ARBA00022827"/>
    </source>
</evidence>
<dbReference type="PANTHER" id="PTHR30040">
    <property type="entry name" value="THIAMINE BIOSYNTHESIS LIPOPROTEIN APBE"/>
    <property type="match status" value="1"/>
</dbReference>
<dbReference type="Gene3D" id="3.10.520.10">
    <property type="entry name" value="ApbE-like domains"/>
    <property type="match status" value="1"/>
</dbReference>
<dbReference type="EMBL" id="CP121196">
    <property type="protein sequence ID" value="XBH19911.1"/>
    <property type="molecule type" value="Genomic_DNA"/>
</dbReference>
<organism evidence="11">
    <name type="scientific">Telmatobacter sp. DSM 110680</name>
    <dbReference type="NCBI Taxonomy" id="3036704"/>
    <lineage>
        <taxon>Bacteria</taxon>
        <taxon>Pseudomonadati</taxon>
        <taxon>Acidobacteriota</taxon>
        <taxon>Terriglobia</taxon>
        <taxon>Terriglobales</taxon>
        <taxon>Acidobacteriaceae</taxon>
        <taxon>Telmatobacter</taxon>
    </lineage>
</organism>
<dbReference type="GO" id="GO:0046872">
    <property type="term" value="F:metal ion binding"/>
    <property type="evidence" value="ECO:0007669"/>
    <property type="project" value="UniProtKB-KW"/>
</dbReference>
<proteinExistence type="predicted"/>
<name>A0AAU7DRH8_9BACT</name>
<sequence length="276" mass="29832">MAEIHQFNHAAMATHFQARIASEERAYAAQAAQAAFDLVDTLESRLSRFRIDSDIARLADLKPGEKMRLSEPAFACLQIAKRMDEATQGAFCPTPGALKTQASLPKWDLMRGEHALLCIKGRLEFDLGAIGKGFALDRMAELLRQWDCPSFLLVAGGSSILAGDPPPDAPGWSCGLGEDNASQRFFLTHASLSGSGVAVKGAHILDPRTGKPALRQRRAWVLADTAAESDALSTACMVMGEPELQGMLAQNDTWLAFLETDQSARSIGRRVPPIEA</sequence>
<dbReference type="Pfam" id="PF02424">
    <property type="entry name" value="ApbE"/>
    <property type="match status" value="1"/>
</dbReference>
<protein>
    <recommendedName>
        <fullName evidence="3">FAD:protein FMN transferase</fullName>
        <ecNumber evidence="2">2.7.1.180</ecNumber>
    </recommendedName>
    <alternativeName>
        <fullName evidence="9">Flavin transferase</fullName>
    </alternativeName>
</protein>
<evidence type="ECO:0000256" key="2">
    <source>
        <dbReference type="ARBA" id="ARBA00011955"/>
    </source>
</evidence>
<evidence type="ECO:0000256" key="1">
    <source>
        <dbReference type="ARBA" id="ARBA00001946"/>
    </source>
</evidence>
<dbReference type="AlphaFoldDB" id="A0AAU7DRH8"/>
<evidence type="ECO:0000256" key="5">
    <source>
        <dbReference type="ARBA" id="ARBA00022679"/>
    </source>
</evidence>
<comment type="catalytic activity">
    <reaction evidence="10">
        <text>L-threonyl-[protein] + FAD = FMN-L-threonyl-[protein] + AMP + H(+)</text>
        <dbReference type="Rhea" id="RHEA:36847"/>
        <dbReference type="Rhea" id="RHEA-COMP:11060"/>
        <dbReference type="Rhea" id="RHEA-COMP:11061"/>
        <dbReference type="ChEBI" id="CHEBI:15378"/>
        <dbReference type="ChEBI" id="CHEBI:30013"/>
        <dbReference type="ChEBI" id="CHEBI:57692"/>
        <dbReference type="ChEBI" id="CHEBI:74257"/>
        <dbReference type="ChEBI" id="CHEBI:456215"/>
        <dbReference type="EC" id="2.7.1.180"/>
    </reaction>
</comment>
<accession>A0AAU7DRH8</accession>
<dbReference type="PANTHER" id="PTHR30040:SF2">
    <property type="entry name" value="FAD:PROTEIN FMN TRANSFERASE"/>
    <property type="match status" value="1"/>
</dbReference>
<dbReference type="InterPro" id="IPR024932">
    <property type="entry name" value="ApbE"/>
</dbReference>
<dbReference type="SUPFAM" id="SSF143631">
    <property type="entry name" value="ApbE-like"/>
    <property type="match status" value="1"/>
</dbReference>
<keyword evidence="5 11" id="KW-0808">Transferase</keyword>
<dbReference type="GO" id="GO:0016740">
    <property type="term" value="F:transferase activity"/>
    <property type="evidence" value="ECO:0007669"/>
    <property type="project" value="UniProtKB-KW"/>
</dbReference>
<evidence type="ECO:0000256" key="6">
    <source>
        <dbReference type="ARBA" id="ARBA00022723"/>
    </source>
</evidence>
<evidence type="ECO:0000256" key="3">
    <source>
        <dbReference type="ARBA" id="ARBA00016337"/>
    </source>
</evidence>
<evidence type="ECO:0000256" key="4">
    <source>
        <dbReference type="ARBA" id="ARBA00022630"/>
    </source>
</evidence>
<evidence type="ECO:0000256" key="8">
    <source>
        <dbReference type="ARBA" id="ARBA00022842"/>
    </source>
</evidence>
<evidence type="ECO:0000313" key="11">
    <source>
        <dbReference type="EMBL" id="XBH19911.1"/>
    </source>
</evidence>
<keyword evidence="4" id="KW-0285">Flavoprotein</keyword>
<keyword evidence="7" id="KW-0274">FAD</keyword>
<comment type="cofactor">
    <cofactor evidence="1">
        <name>Mg(2+)</name>
        <dbReference type="ChEBI" id="CHEBI:18420"/>
    </cofactor>
</comment>